<evidence type="ECO:0000256" key="2">
    <source>
        <dbReference type="SAM" id="MobiDB-lite"/>
    </source>
</evidence>
<dbReference type="InterPro" id="IPR023210">
    <property type="entry name" value="NADP_OxRdtase_dom"/>
</dbReference>
<evidence type="ECO:0000259" key="3">
    <source>
        <dbReference type="Pfam" id="PF00248"/>
    </source>
</evidence>
<dbReference type="EMBL" id="JRKQ01000110">
    <property type="protein sequence ID" value="KGJ19939.1"/>
    <property type="molecule type" value="Genomic_DNA"/>
</dbReference>
<dbReference type="Gene3D" id="3.20.20.100">
    <property type="entry name" value="NADP-dependent oxidoreductase domain"/>
    <property type="match status" value="1"/>
</dbReference>
<evidence type="ECO:0000256" key="1">
    <source>
        <dbReference type="ARBA" id="ARBA00023002"/>
    </source>
</evidence>
<reference evidence="4 5" key="2">
    <citation type="submission" date="2014-10" db="EMBL/GenBank/DDBJ databases">
        <title>Paracoccus sanguinis sp. nov., isolated from clinical specimens of New York State patients.</title>
        <authorList>
            <person name="Mingle L.A."/>
            <person name="Cole J.A."/>
            <person name="Lapierre P."/>
            <person name="Musser K.A."/>
        </authorList>
    </citation>
    <scope>NUCLEOTIDE SEQUENCE [LARGE SCALE GENOMIC DNA]</scope>
    <source>
        <strain evidence="4 5">5503</strain>
    </source>
</reference>
<dbReference type="Proteomes" id="UP000029858">
    <property type="component" value="Unassembled WGS sequence"/>
</dbReference>
<feature type="region of interest" description="Disordered" evidence="2">
    <location>
        <begin position="86"/>
        <end position="105"/>
    </location>
</feature>
<comment type="caution">
    <text evidence="4">The sequence shown here is derived from an EMBL/GenBank/DDBJ whole genome shotgun (WGS) entry which is preliminary data.</text>
</comment>
<dbReference type="InterPro" id="IPR050523">
    <property type="entry name" value="AKR_Detox_Biosynth"/>
</dbReference>
<feature type="domain" description="NADP-dependent oxidoreductase" evidence="3">
    <location>
        <begin position="14"/>
        <end position="343"/>
    </location>
</feature>
<protein>
    <submittedName>
        <fullName evidence="4">Aldo/keto reductase</fullName>
    </submittedName>
</protein>
<organism evidence="4 5">
    <name type="scientific">Paracoccus sanguinis</name>
    <dbReference type="NCBI Taxonomy" id="1545044"/>
    <lineage>
        <taxon>Bacteria</taxon>
        <taxon>Pseudomonadati</taxon>
        <taxon>Pseudomonadota</taxon>
        <taxon>Alphaproteobacteria</taxon>
        <taxon>Rhodobacterales</taxon>
        <taxon>Paracoccaceae</taxon>
        <taxon>Paracoccus</taxon>
    </lineage>
</organism>
<gene>
    <name evidence="4" type="ORF">IX56_15045</name>
</gene>
<accession>A0A099GB15</accession>
<feature type="compositionally biased region" description="Gly residues" evidence="2">
    <location>
        <begin position="90"/>
        <end position="100"/>
    </location>
</feature>
<keyword evidence="1" id="KW-0560">Oxidoreductase</keyword>
<feature type="region of interest" description="Disordered" evidence="2">
    <location>
        <begin position="251"/>
        <end position="272"/>
    </location>
</feature>
<dbReference type="RefSeq" id="WP_036711835.1">
    <property type="nucleotide sequence ID" value="NZ_JRKQ01000110.1"/>
</dbReference>
<sequence>MDRRKLGTIEVSDVCLGTMTFGRDTGQDDAFAQMDRALDAGISFFDTAEMYPVPPQAAFYGRTEEVIGAWLSARPGARDRVQIASKISGPNGGHSRGGKGFEPDNIAGAVDGSLKRLGTDRIDLYQLHWPKRGGYAFRQNWTFDPRGSSKARVEDHMDAILTELAKLVAAGKVRAFGLSNESAWGTMAWLGAAERTGGPRVVSVQNEYGPLYRMYDTDMAEVGQKEDVTLLAYSPLAAGLLTGKYAGGTIPERSRAATDKREGGPGNLGGRMTDRGLTAADAWVEMARGLGLDPIHAAVAFVRQRPFPAIPIIGATTPAQLDHLIDGLGLTLDDDALAAIDRFHRAHPLPY</sequence>
<evidence type="ECO:0000313" key="5">
    <source>
        <dbReference type="Proteomes" id="UP000029858"/>
    </source>
</evidence>
<dbReference type="PANTHER" id="PTHR43364:SF4">
    <property type="entry name" value="NAD(P)-LINKED OXIDOREDUCTASE SUPERFAMILY PROTEIN"/>
    <property type="match status" value="1"/>
</dbReference>
<evidence type="ECO:0000313" key="4">
    <source>
        <dbReference type="EMBL" id="KGJ19939.1"/>
    </source>
</evidence>
<feature type="compositionally biased region" description="Basic and acidic residues" evidence="2">
    <location>
        <begin position="252"/>
        <end position="263"/>
    </location>
</feature>
<dbReference type="GO" id="GO:0016491">
    <property type="term" value="F:oxidoreductase activity"/>
    <property type="evidence" value="ECO:0007669"/>
    <property type="project" value="UniProtKB-KW"/>
</dbReference>
<dbReference type="AlphaFoldDB" id="A0A099GB15"/>
<name>A0A099GB15_9RHOB</name>
<dbReference type="InterPro" id="IPR036812">
    <property type="entry name" value="NAD(P)_OxRdtase_dom_sf"/>
</dbReference>
<proteinExistence type="predicted"/>
<dbReference type="PANTHER" id="PTHR43364">
    <property type="entry name" value="NADH-SPECIFIC METHYLGLYOXAL REDUCTASE-RELATED"/>
    <property type="match status" value="1"/>
</dbReference>
<dbReference type="SUPFAM" id="SSF51430">
    <property type="entry name" value="NAD(P)-linked oxidoreductase"/>
    <property type="match status" value="1"/>
</dbReference>
<dbReference type="Pfam" id="PF00248">
    <property type="entry name" value="Aldo_ket_red"/>
    <property type="match status" value="1"/>
</dbReference>
<reference evidence="4 5" key="1">
    <citation type="submission" date="2014-09" db="EMBL/GenBank/DDBJ databases">
        <authorList>
            <person name="McGinnis J.M."/>
            <person name="Wolfgang W.J."/>
        </authorList>
    </citation>
    <scope>NUCLEOTIDE SEQUENCE [LARGE SCALE GENOMIC DNA]</scope>
    <source>
        <strain evidence="4 5">5503</strain>
    </source>
</reference>